<name>Q9U509_MANSE</name>
<organism evidence="2">
    <name type="scientific">Manduca sexta</name>
    <name type="common">Tobacco hawkmoth</name>
    <name type="synonym">Tobacco hornworm</name>
    <dbReference type="NCBI Taxonomy" id="7130"/>
    <lineage>
        <taxon>Eukaryota</taxon>
        <taxon>Metazoa</taxon>
        <taxon>Ecdysozoa</taxon>
        <taxon>Arthropoda</taxon>
        <taxon>Hexapoda</taxon>
        <taxon>Insecta</taxon>
        <taxon>Pterygota</taxon>
        <taxon>Neoptera</taxon>
        <taxon>Endopterygota</taxon>
        <taxon>Lepidoptera</taxon>
        <taxon>Glossata</taxon>
        <taxon>Ditrysia</taxon>
        <taxon>Bombycoidea</taxon>
        <taxon>Sphingidae</taxon>
        <taxon>Sphinginae</taxon>
        <taxon>Sphingini</taxon>
        <taxon>Manduca</taxon>
    </lineage>
</organism>
<protein>
    <submittedName>
        <fullName evidence="2">Putative cuticle protein</fullName>
    </submittedName>
</protein>
<feature type="signal peptide" evidence="1">
    <location>
        <begin position="1"/>
        <end position="19"/>
    </location>
</feature>
<proteinExistence type="evidence at transcript level"/>
<accession>Q9U509</accession>
<dbReference type="AlphaFoldDB" id="Q9U509"/>
<reference evidence="2" key="1">
    <citation type="journal article" date="1999" name="Insect Mol. Biol.">
        <title>Diversity of odourant binding proteins revealed by an expressed sequence tag project on male Manduca sexta moth antennae.</title>
        <authorList>
            <person name="Robertson H.M."/>
            <person name="Martos R."/>
            <person name="Sears C.R."/>
            <person name="Todres E.Z."/>
            <person name="Walden K.K.O."/>
            <person name="Nardi J.B."/>
        </authorList>
    </citation>
    <scope>NUCLEOTIDE SEQUENCE</scope>
</reference>
<dbReference type="OrthoDB" id="8112830at2759"/>
<sequence length="158" mass="16639">MDKKILLVVLAATITVCQGQDISNYDISRNRLGAGGNYGYPGHYPGNNYPQGPGYPGGAGYPGSHYPGPAGPPGAHPGCPLCDSSVYSYCSYKQAHDSCCCESPGYQPFHCRKSDCRSLYANSCDEYHLITNCCCVDVQKSAVAAAVVPPIVAPVVIA</sequence>
<feature type="chain" id="PRO_5004335073" evidence="1">
    <location>
        <begin position="20"/>
        <end position="158"/>
    </location>
</feature>
<evidence type="ECO:0000313" key="2">
    <source>
        <dbReference type="EMBL" id="AAF16701.1"/>
    </source>
</evidence>
<evidence type="ECO:0000256" key="1">
    <source>
        <dbReference type="SAM" id="SignalP"/>
    </source>
</evidence>
<dbReference type="EMBL" id="AF117579">
    <property type="protein sequence ID" value="AAF16701.1"/>
    <property type="molecule type" value="mRNA"/>
</dbReference>
<keyword evidence="1" id="KW-0732">Signal</keyword>